<dbReference type="GO" id="GO:0016887">
    <property type="term" value="F:ATP hydrolysis activity"/>
    <property type="evidence" value="ECO:0007669"/>
    <property type="project" value="InterPro"/>
</dbReference>
<dbReference type="EMBL" id="DF820467">
    <property type="protein sequence ID" value="GAK58237.1"/>
    <property type="molecule type" value="Genomic_DNA"/>
</dbReference>
<dbReference type="FunFam" id="3.40.50.300:FF:000016">
    <property type="entry name" value="Oligopeptide ABC transporter ATP-binding component"/>
    <property type="match status" value="2"/>
</dbReference>
<keyword evidence="7" id="KW-0472">Membrane</keyword>
<dbReference type="Pfam" id="PF08352">
    <property type="entry name" value="oligo_HPY"/>
    <property type="match status" value="2"/>
</dbReference>
<dbReference type="STRING" id="1499967.U27_05210"/>
<accession>A0A081C0Y2</accession>
<dbReference type="NCBIfam" id="NF008453">
    <property type="entry name" value="PRK11308.1"/>
    <property type="match status" value="2"/>
</dbReference>
<dbReference type="PROSITE" id="PS00211">
    <property type="entry name" value="ABC_TRANSPORTER_1"/>
    <property type="match status" value="2"/>
</dbReference>
<keyword evidence="10" id="KW-1185">Reference proteome</keyword>
<evidence type="ECO:0000259" key="8">
    <source>
        <dbReference type="PROSITE" id="PS50893"/>
    </source>
</evidence>
<feature type="domain" description="ABC transporter" evidence="8">
    <location>
        <begin position="17"/>
        <end position="267"/>
    </location>
</feature>
<gene>
    <name evidence="9" type="ORF">U27_05210</name>
</gene>
<protein>
    <submittedName>
        <fullName evidence="9">Glutathione import ATP-binding protein GsiA</fullName>
    </submittedName>
</protein>
<keyword evidence="5" id="KW-0547">Nucleotide-binding</keyword>
<dbReference type="GO" id="GO:0015833">
    <property type="term" value="P:peptide transport"/>
    <property type="evidence" value="ECO:0007669"/>
    <property type="project" value="InterPro"/>
</dbReference>
<evidence type="ECO:0000256" key="1">
    <source>
        <dbReference type="ARBA" id="ARBA00004202"/>
    </source>
</evidence>
<dbReference type="AlphaFoldDB" id="A0A081C0Y2"/>
<dbReference type="InterPro" id="IPR027417">
    <property type="entry name" value="P-loop_NTPase"/>
</dbReference>
<dbReference type="Proteomes" id="UP000030661">
    <property type="component" value="Unassembled WGS sequence"/>
</dbReference>
<dbReference type="NCBIfam" id="NF007739">
    <property type="entry name" value="PRK10419.1"/>
    <property type="match status" value="2"/>
</dbReference>
<dbReference type="GO" id="GO:0005886">
    <property type="term" value="C:plasma membrane"/>
    <property type="evidence" value="ECO:0007669"/>
    <property type="project" value="UniProtKB-SubCell"/>
</dbReference>
<evidence type="ECO:0000256" key="7">
    <source>
        <dbReference type="ARBA" id="ARBA00023136"/>
    </source>
</evidence>
<dbReference type="PANTHER" id="PTHR43297:SF2">
    <property type="entry name" value="DIPEPTIDE TRANSPORT ATP-BINDING PROTEIN DPPD"/>
    <property type="match status" value="1"/>
</dbReference>
<keyword evidence="3" id="KW-0813">Transport</keyword>
<keyword evidence="4" id="KW-1003">Cell membrane</keyword>
<dbReference type="CDD" id="cd03257">
    <property type="entry name" value="ABC_NikE_OppD_transporters"/>
    <property type="match status" value="2"/>
</dbReference>
<dbReference type="Gene3D" id="3.40.50.300">
    <property type="entry name" value="P-loop containing nucleotide triphosphate hydrolases"/>
    <property type="match status" value="2"/>
</dbReference>
<feature type="domain" description="ABC transporter" evidence="8">
    <location>
        <begin position="360"/>
        <end position="611"/>
    </location>
</feature>
<organism evidence="9">
    <name type="scientific">Vecturithrix granuli</name>
    <dbReference type="NCBI Taxonomy" id="1499967"/>
    <lineage>
        <taxon>Bacteria</taxon>
        <taxon>Candidatus Moduliflexota</taxon>
        <taxon>Candidatus Vecturitrichia</taxon>
        <taxon>Candidatus Vecturitrichales</taxon>
        <taxon>Candidatus Vecturitrichaceae</taxon>
        <taxon>Candidatus Vecturithrix</taxon>
    </lineage>
</organism>
<evidence type="ECO:0000313" key="10">
    <source>
        <dbReference type="Proteomes" id="UP000030661"/>
    </source>
</evidence>
<proteinExistence type="inferred from homology"/>
<dbReference type="InterPro" id="IPR017871">
    <property type="entry name" value="ABC_transporter-like_CS"/>
</dbReference>
<dbReference type="SMART" id="SM00382">
    <property type="entry name" value="AAA"/>
    <property type="match status" value="2"/>
</dbReference>
<dbReference type="Pfam" id="PF00005">
    <property type="entry name" value="ABC_tran"/>
    <property type="match status" value="2"/>
</dbReference>
<dbReference type="InterPro" id="IPR003593">
    <property type="entry name" value="AAA+_ATPase"/>
</dbReference>
<comment type="subcellular location">
    <subcellularLocation>
        <location evidence="1">Cell membrane</location>
        <topology evidence="1">Peripheral membrane protein</topology>
    </subcellularLocation>
</comment>
<evidence type="ECO:0000256" key="6">
    <source>
        <dbReference type="ARBA" id="ARBA00022840"/>
    </source>
</evidence>
<name>A0A081C0Y2_VECG1</name>
<evidence type="ECO:0000256" key="3">
    <source>
        <dbReference type="ARBA" id="ARBA00022448"/>
    </source>
</evidence>
<dbReference type="NCBIfam" id="TIGR01727">
    <property type="entry name" value="oligo_HPY"/>
    <property type="match status" value="2"/>
</dbReference>
<dbReference type="PANTHER" id="PTHR43297">
    <property type="entry name" value="OLIGOPEPTIDE TRANSPORT ATP-BINDING PROTEIN APPD"/>
    <property type="match status" value="1"/>
</dbReference>
<evidence type="ECO:0000313" key="9">
    <source>
        <dbReference type="EMBL" id="GAK58237.1"/>
    </source>
</evidence>
<dbReference type="HOGENOM" id="CLU_000604_86_2_0"/>
<reference evidence="9" key="1">
    <citation type="journal article" date="2015" name="PeerJ">
        <title>First genomic representation of candidate bacterial phylum KSB3 points to enhanced environmental sensing as a trigger of wastewater bulking.</title>
        <authorList>
            <person name="Sekiguchi Y."/>
            <person name="Ohashi A."/>
            <person name="Parks D.H."/>
            <person name="Yamauchi T."/>
            <person name="Tyson G.W."/>
            <person name="Hugenholtz P."/>
        </authorList>
    </citation>
    <scope>NUCLEOTIDE SEQUENCE [LARGE SCALE GENOMIC DNA]</scope>
</reference>
<dbReference type="InterPro" id="IPR013563">
    <property type="entry name" value="Oligopep_ABC_C"/>
</dbReference>
<dbReference type="GO" id="GO:0005524">
    <property type="term" value="F:ATP binding"/>
    <property type="evidence" value="ECO:0007669"/>
    <property type="project" value="UniProtKB-KW"/>
</dbReference>
<sequence length="676" mass="75904">MKQSETQKRQDQAETLLSLKNLKSYFHLEENLIKAVNGVTFQVKKNEIVGIVGESGSGKSVTALSILRLLPTPPCQLSGEIRFQGRDLLQISERQMQDVRGGEISMIFQEPMTSLNPVLSIGYQIAESIRLHQHLQKRSAWDKAVEMLNLVKIPEAARRARQYPHELSGGMRQRAMIAMALSSNPALLIADEPTTALDVTTQKQILYLIKDLQHQLGTSVMFITHNLGVVAEIADHVAIMYAGRLLEYGEVHDIFHYPKHPYSLCLLRSIPRLDASKNLRLEEIPGRVPALNELPQGCIFHPRCPYAIERCREQEPPYTQVDDGHLTMCWRYDQLPQPDKKVSEPANLSAARETSAMSALRVVHLKKYFSVKKIEMLGKAGIVKAVDDVSFEVKQGEVLGLVGESGCGKTTLGMCILRLLEATEGQILINGRDVTSLAEREMTAMRQHLQVIFQDPYGSLNPRMKIGQIVGEPLLVHKLTANPQEKQAKIIDMLEKVGLDRIHIDKYPHELSGGQRQRIAIARALIVSPKIVICDEAVSALDVSIQAQIINLLKELQTTLHLTYLFISHDVSVVKHISDRIAIMYLGKMVELAAAETVCQTPKHPYTQALISSVPIPDPEKKPEYIALKDEIPSPMHIPPGCRFHPRCPFMQERCRTEEPEFREISQGWFAACHFA</sequence>
<keyword evidence="6 9" id="KW-0067">ATP-binding</keyword>
<dbReference type="SUPFAM" id="SSF52540">
    <property type="entry name" value="P-loop containing nucleoside triphosphate hydrolases"/>
    <property type="match status" value="2"/>
</dbReference>
<dbReference type="PROSITE" id="PS50893">
    <property type="entry name" value="ABC_TRANSPORTER_2"/>
    <property type="match status" value="2"/>
</dbReference>
<dbReference type="eggNOG" id="COG4172">
    <property type="taxonomic scope" value="Bacteria"/>
</dbReference>
<evidence type="ECO:0000256" key="4">
    <source>
        <dbReference type="ARBA" id="ARBA00022475"/>
    </source>
</evidence>
<evidence type="ECO:0000256" key="5">
    <source>
        <dbReference type="ARBA" id="ARBA00022741"/>
    </source>
</evidence>
<comment type="similarity">
    <text evidence="2">Belongs to the ABC transporter superfamily.</text>
</comment>
<evidence type="ECO:0000256" key="2">
    <source>
        <dbReference type="ARBA" id="ARBA00005417"/>
    </source>
</evidence>
<dbReference type="InterPro" id="IPR003439">
    <property type="entry name" value="ABC_transporter-like_ATP-bd"/>
</dbReference>
<dbReference type="InterPro" id="IPR050388">
    <property type="entry name" value="ABC_Ni/Peptide_Import"/>
</dbReference>